<dbReference type="GeneID" id="108041354"/>
<protein>
    <submittedName>
        <fullName evidence="7">Venom allergen 3-like</fullName>
    </submittedName>
</protein>
<dbReference type="InterPro" id="IPR014044">
    <property type="entry name" value="CAP_dom"/>
</dbReference>
<accession>A0A6P4E9R7</accession>
<reference evidence="7" key="2">
    <citation type="submission" date="2025-04" db="UniProtKB">
        <authorList>
            <consortium name="RefSeq"/>
        </authorList>
    </citation>
    <scope>IDENTIFICATION</scope>
</reference>
<feature type="chain" id="PRO_5028414843" evidence="3">
    <location>
        <begin position="19"/>
        <end position="269"/>
    </location>
</feature>
<reference evidence="5" key="3">
    <citation type="submission" date="2025-05" db="UniProtKB">
        <authorList>
            <consortium name="EnsemblMetazoa"/>
        </authorList>
    </citation>
    <scope>IDENTIFICATION</scope>
</reference>
<evidence type="ECO:0000256" key="3">
    <source>
        <dbReference type="SAM" id="SignalP"/>
    </source>
</evidence>
<evidence type="ECO:0000256" key="1">
    <source>
        <dbReference type="ARBA" id="ARBA00004613"/>
    </source>
</evidence>
<reference evidence="6" key="1">
    <citation type="journal article" date="2021" name="Elife">
        <title>Highly contiguous assemblies of 101 drosophilid genomes.</title>
        <authorList>
            <person name="Kim B.Y."/>
            <person name="Wang J.R."/>
            <person name="Miller D.E."/>
            <person name="Barmina O."/>
            <person name="Delaney E."/>
            <person name="Thompson A."/>
            <person name="Comeault A.A."/>
            <person name="Peede D."/>
            <person name="D'Agostino E.R."/>
            <person name="Pelaez J."/>
            <person name="Aguilar J.M."/>
            <person name="Haji D."/>
            <person name="Matsunaga T."/>
            <person name="Armstrong E.E."/>
            <person name="Zych M."/>
            <person name="Ogawa Y."/>
            <person name="Stamenkovic-Radak M."/>
            <person name="Jelic M."/>
            <person name="Veselinovic M.S."/>
            <person name="Tanaskovic M."/>
            <person name="Eric P."/>
            <person name="Gao J.J."/>
            <person name="Katoh T.K."/>
            <person name="Toda M.J."/>
            <person name="Watabe H."/>
            <person name="Watada M."/>
            <person name="Davis J.S."/>
            <person name="Moyle L.C."/>
            <person name="Manoli G."/>
            <person name="Bertolini E."/>
            <person name="Kostal V."/>
            <person name="Hawley R.S."/>
            <person name="Takahashi A."/>
            <person name="Jones C.D."/>
            <person name="Price D.K."/>
            <person name="Whiteman N."/>
            <person name="Kopp A."/>
            <person name="Matute D.R."/>
            <person name="Petrov D.A."/>
        </authorList>
    </citation>
    <scope>NUCLEOTIDE SEQUENCE [LARGE SCALE GENOMIC DNA]</scope>
</reference>
<keyword evidence="2" id="KW-0964">Secreted</keyword>
<proteinExistence type="predicted"/>
<evidence type="ECO:0000313" key="6">
    <source>
        <dbReference type="Proteomes" id="UP001652680"/>
    </source>
</evidence>
<dbReference type="Gene3D" id="3.40.33.10">
    <property type="entry name" value="CAP"/>
    <property type="match status" value="1"/>
</dbReference>
<feature type="domain" description="SCP" evidence="4">
    <location>
        <begin position="63"/>
        <end position="233"/>
    </location>
</feature>
<gene>
    <name evidence="7" type="primary">LOC108041354</name>
    <name evidence="5" type="synonym">108041354</name>
</gene>
<name>A0A6P4E9R7_DRORH</name>
<evidence type="ECO:0000313" key="7">
    <source>
        <dbReference type="RefSeq" id="XP_016974750.1"/>
    </source>
</evidence>
<dbReference type="Proteomes" id="UP001652680">
    <property type="component" value="Unassembled WGS sequence"/>
</dbReference>
<dbReference type="RefSeq" id="XP_016974750.1">
    <property type="nucleotide sequence ID" value="XM_017119261.1"/>
</dbReference>
<keyword evidence="3" id="KW-0732">Signal</keyword>
<dbReference type="Pfam" id="PF00188">
    <property type="entry name" value="CAP"/>
    <property type="match status" value="1"/>
</dbReference>
<feature type="signal peptide" evidence="3">
    <location>
        <begin position="1"/>
        <end position="18"/>
    </location>
</feature>
<dbReference type="SUPFAM" id="SSF55797">
    <property type="entry name" value="PR-1-like"/>
    <property type="match status" value="1"/>
</dbReference>
<dbReference type="SMART" id="SM00198">
    <property type="entry name" value="SCP"/>
    <property type="match status" value="1"/>
</dbReference>
<evidence type="ECO:0000313" key="5">
    <source>
        <dbReference type="EnsemblMetazoa" id="XP_016974750.1"/>
    </source>
</evidence>
<keyword evidence="6" id="KW-1185">Reference proteome</keyword>
<dbReference type="GO" id="GO:0005576">
    <property type="term" value="C:extracellular region"/>
    <property type="evidence" value="ECO:0007669"/>
    <property type="project" value="UniProtKB-SubCell"/>
</dbReference>
<sequence length="269" mass="30475">MILTLVFPVMLLLPMTFGYNYCHNNTHVCNLSKRKHFMCRLDKDLPSFGNHTTYHAMVPDTSKLHLKTLGILNTFRNTFASGDLITNNNKTFATARRMRRLIWDNELAYMARTHASTVSFKHSECRSTLRFPMAGECLALLPPSKQKIGLVELLTKAFTPMFDEYKDVEDPDRLRVGYDPSKDYFVGHFTTIISDRVSRVGCGIAVGSNCHVNNDVGLCHFLTCHFDFTNLENSYVYKAGKPASSCFDWKTVSSTKYAFLCSNNGGIFS</sequence>
<dbReference type="InterPro" id="IPR035940">
    <property type="entry name" value="CAP_sf"/>
</dbReference>
<dbReference type="OrthoDB" id="414826at2759"/>
<evidence type="ECO:0000259" key="4">
    <source>
        <dbReference type="SMART" id="SM00198"/>
    </source>
</evidence>
<dbReference type="AlphaFoldDB" id="A0A6P4E9R7"/>
<comment type="subcellular location">
    <subcellularLocation>
        <location evidence="1">Secreted</location>
    </subcellularLocation>
</comment>
<organism evidence="7">
    <name type="scientific">Drosophila rhopaloa</name>
    <name type="common">Fruit fly</name>
    <dbReference type="NCBI Taxonomy" id="1041015"/>
    <lineage>
        <taxon>Eukaryota</taxon>
        <taxon>Metazoa</taxon>
        <taxon>Ecdysozoa</taxon>
        <taxon>Arthropoda</taxon>
        <taxon>Hexapoda</taxon>
        <taxon>Insecta</taxon>
        <taxon>Pterygota</taxon>
        <taxon>Neoptera</taxon>
        <taxon>Endopterygota</taxon>
        <taxon>Diptera</taxon>
        <taxon>Brachycera</taxon>
        <taxon>Muscomorpha</taxon>
        <taxon>Ephydroidea</taxon>
        <taxon>Drosophilidae</taxon>
        <taxon>Drosophila</taxon>
        <taxon>Sophophora</taxon>
    </lineage>
</organism>
<dbReference type="EnsemblMetazoa" id="XM_017119261.1">
    <property type="protein sequence ID" value="XP_016974750.1"/>
    <property type="gene ID" value="LOC108041354"/>
</dbReference>
<evidence type="ECO:0000256" key="2">
    <source>
        <dbReference type="ARBA" id="ARBA00022525"/>
    </source>
</evidence>
<dbReference type="CDD" id="cd05380">
    <property type="entry name" value="CAP_euk"/>
    <property type="match status" value="1"/>
</dbReference>